<dbReference type="Gene3D" id="1.10.418.10">
    <property type="entry name" value="Calponin-like domain"/>
    <property type="match status" value="1"/>
</dbReference>
<dbReference type="PROSITE" id="PS51460">
    <property type="entry name" value="GAR"/>
    <property type="match status" value="1"/>
</dbReference>
<dbReference type="InterPro" id="IPR003108">
    <property type="entry name" value="GAR_dom"/>
</dbReference>
<keyword evidence="8" id="KW-1185">Reference proteome</keyword>
<dbReference type="Gene3D" id="3.30.920.20">
    <property type="entry name" value="Gas2-like domain"/>
    <property type="match status" value="1"/>
</dbReference>
<evidence type="ECO:0000313" key="9">
    <source>
        <dbReference type="RefSeq" id="XP_035691839.1"/>
    </source>
</evidence>
<dbReference type="CDD" id="cd21204">
    <property type="entry name" value="CH_GAS2-like"/>
    <property type="match status" value="1"/>
</dbReference>
<dbReference type="PANTHER" id="PTHR46756">
    <property type="entry name" value="TRANSGELIN"/>
    <property type="match status" value="1"/>
</dbReference>
<dbReference type="SMART" id="SM00033">
    <property type="entry name" value="CH"/>
    <property type="match status" value="1"/>
</dbReference>
<dbReference type="Proteomes" id="UP000001554">
    <property type="component" value="Chromosome 11"/>
</dbReference>
<reference evidence="8" key="1">
    <citation type="journal article" date="2020" name="Nat. Ecol. Evol.">
        <title>Deeply conserved synteny resolves early events in vertebrate evolution.</title>
        <authorList>
            <person name="Simakov O."/>
            <person name="Marletaz F."/>
            <person name="Yue J.X."/>
            <person name="O'Connell B."/>
            <person name="Jenkins J."/>
            <person name="Brandt A."/>
            <person name="Calef R."/>
            <person name="Tung C.H."/>
            <person name="Huang T.K."/>
            <person name="Schmutz J."/>
            <person name="Satoh N."/>
            <person name="Yu J.K."/>
            <person name="Putnam N.H."/>
            <person name="Green R.E."/>
            <person name="Rokhsar D.S."/>
        </authorList>
    </citation>
    <scope>NUCLEOTIDE SEQUENCE [LARGE SCALE GENOMIC DNA]</scope>
    <source>
        <strain evidence="8">S238N-H82</strain>
    </source>
</reference>
<organism evidence="8 9">
    <name type="scientific">Branchiostoma floridae</name>
    <name type="common">Florida lancelet</name>
    <name type="synonym">Amphioxus</name>
    <dbReference type="NCBI Taxonomy" id="7739"/>
    <lineage>
        <taxon>Eukaryota</taxon>
        <taxon>Metazoa</taxon>
        <taxon>Chordata</taxon>
        <taxon>Cephalochordata</taxon>
        <taxon>Leptocardii</taxon>
        <taxon>Amphioxiformes</taxon>
        <taxon>Branchiostomatidae</taxon>
        <taxon>Branchiostoma</taxon>
    </lineage>
</organism>
<gene>
    <name evidence="9 10" type="primary">LOC118426499</name>
</gene>
<evidence type="ECO:0000259" key="6">
    <source>
        <dbReference type="PROSITE" id="PS50021"/>
    </source>
</evidence>
<dbReference type="SUPFAM" id="SSF47576">
    <property type="entry name" value="Calponin-homology domain, CH-domain"/>
    <property type="match status" value="1"/>
</dbReference>
<dbReference type="PANTHER" id="PTHR46756:SF13">
    <property type="entry name" value="GROWTH ARREST-SPECIFIC PROTEIN 2"/>
    <property type="match status" value="1"/>
</dbReference>
<dbReference type="RefSeq" id="XP_035691840.1">
    <property type="nucleotide sequence ID" value="XM_035835947.1"/>
</dbReference>
<dbReference type="SMART" id="SM00243">
    <property type="entry name" value="GAS2"/>
    <property type="match status" value="1"/>
</dbReference>
<comment type="similarity">
    <text evidence="4">Belongs to the GAS2 family.</text>
</comment>
<dbReference type="Pfam" id="PF00307">
    <property type="entry name" value="CH"/>
    <property type="match status" value="1"/>
</dbReference>
<dbReference type="RefSeq" id="XP_035691839.1">
    <property type="nucleotide sequence ID" value="XM_035835946.1"/>
</dbReference>
<dbReference type="GO" id="GO:0005856">
    <property type="term" value="C:cytoskeleton"/>
    <property type="evidence" value="ECO:0007669"/>
    <property type="project" value="UniProtKB-SubCell"/>
</dbReference>
<evidence type="ECO:0000256" key="4">
    <source>
        <dbReference type="ARBA" id="ARBA00038441"/>
    </source>
</evidence>
<keyword evidence="2" id="KW-0963">Cytoplasm</keyword>
<dbReference type="GO" id="GO:0008017">
    <property type="term" value="F:microtubule binding"/>
    <property type="evidence" value="ECO:0007669"/>
    <property type="project" value="InterPro"/>
</dbReference>
<evidence type="ECO:0000259" key="7">
    <source>
        <dbReference type="PROSITE" id="PS51460"/>
    </source>
</evidence>
<dbReference type="PROSITE" id="PS50021">
    <property type="entry name" value="CH"/>
    <property type="match status" value="1"/>
</dbReference>
<dbReference type="OMA" id="EHFISRH"/>
<dbReference type="GO" id="GO:0051015">
    <property type="term" value="F:actin filament binding"/>
    <property type="evidence" value="ECO:0000318"/>
    <property type="project" value="GO_Central"/>
</dbReference>
<name>A0A9J7M0G0_BRAFL</name>
<evidence type="ECO:0000256" key="5">
    <source>
        <dbReference type="SAM" id="MobiDB-lite"/>
    </source>
</evidence>
<reference evidence="9 10" key="2">
    <citation type="submission" date="2025-04" db="UniProtKB">
        <authorList>
            <consortium name="RefSeq"/>
        </authorList>
    </citation>
    <scope>IDENTIFICATION</scope>
    <source>
        <strain evidence="9 10">S238N-H82</strain>
        <tissue evidence="9 10">Testes</tissue>
    </source>
</reference>
<dbReference type="InterPro" id="IPR036534">
    <property type="entry name" value="GAR_dom_sf"/>
</dbReference>
<dbReference type="GO" id="GO:0051764">
    <property type="term" value="P:actin crosslink formation"/>
    <property type="evidence" value="ECO:0000318"/>
    <property type="project" value="GO_Central"/>
</dbReference>
<dbReference type="Pfam" id="PF02187">
    <property type="entry name" value="GAS2"/>
    <property type="match status" value="1"/>
</dbReference>
<evidence type="ECO:0000256" key="2">
    <source>
        <dbReference type="ARBA" id="ARBA00022490"/>
    </source>
</evidence>
<feature type="domain" description="Calponin-homology (CH)" evidence="6">
    <location>
        <begin position="55"/>
        <end position="178"/>
    </location>
</feature>
<dbReference type="GeneID" id="118426499"/>
<dbReference type="KEGG" id="bfo:118426499"/>
<dbReference type="SUPFAM" id="SSF143575">
    <property type="entry name" value="GAS2 domain-like"/>
    <property type="match status" value="1"/>
</dbReference>
<keyword evidence="3" id="KW-0206">Cytoskeleton</keyword>
<evidence type="ECO:0000256" key="1">
    <source>
        <dbReference type="ARBA" id="ARBA00004245"/>
    </source>
</evidence>
<sequence>MQTPVQHRQLRSASRSRAESDRLDSVSSDVSIMDTDLDMDPFAQHFSALQEAALVPMKEDLADWLNRLLGINVSVDNFMEVLESGVVVCQLANFIQQKAQQQAATARGGGDSAIPKPVRCFKNAKAGSFFARDNAANFLTWCRNLGVSDACLFESEGLVLQKQPKEVCLCLMELARLASHKYGIDPPGLIQLEKEIEQEEVKEVVVPRKVSAPRSPKKRQKTAGTLDDEVQRISGTCQCHHTPFSLERLSEGRYRIGDKIVFIRMLRGRHVMVRVGGGWDTLQHYLMKHDPCKMIIVGRDGTQLASAPGTQVHTMTPDKLIRDGFLFCRANYKTPSK</sequence>
<evidence type="ECO:0000313" key="8">
    <source>
        <dbReference type="Proteomes" id="UP000001554"/>
    </source>
</evidence>
<feature type="domain" description="GAR" evidence="7">
    <location>
        <begin position="221"/>
        <end position="293"/>
    </location>
</feature>
<dbReference type="OrthoDB" id="2250192at2759"/>
<protein>
    <submittedName>
        <fullName evidence="9 10">Growth arrest-specific protein 2-like</fullName>
    </submittedName>
</protein>
<evidence type="ECO:0000256" key="3">
    <source>
        <dbReference type="ARBA" id="ARBA00023212"/>
    </source>
</evidence>
<proteinExistence type="inferred from homology"/>
<comment type="subcellular location">
    <subcellularLocation>
        <location evidence="1">Cytoplasm</location>
        <location evidence="1">Cytoskeleton</location>
    </subcellularLocation>
</comment>
<dbReference type="InterPro" id="IPR001715">
    <property type="entry name" value="CH_dom"/>
</dbReference>
<accession>A0A9J7M0G0</accession>
<dbReference type="AlphaFoldDB" id="A0A9J7M0G0"/>
<evidence type="ECO:0000313" key="10">
    <source>
        <dbReference type="RefSeq" id="XP_035691840.1"/>
    </source>
</evidence>
<dbReference type="InterPro" id="IPR036872">
    <property type="entry name" value="CH_dom_sf"/>
</dbReference>
<feature type="region of interest" description="Disordered" evidence="5">
    <location>
        <begin position="1"/>
        <end position="27"/>
    </location>
</feature>